<accession>A0ABN9BRL9</accession>
<name>A0ABN9BRL9_9NEOB</name>
<reference evidence="2" key="1">
    <citation type="submission" date="2023-05" db="EMBL/GenBank/DDBJ databases">
        <authorList>
            <person name="Stuckert A."/>
        </authorList>
    </citation>
    <scope>NUCLEOTIDE SEQUENCE</scope>
</reference>
<feature type="domain" description="NAD(P)-binding" evidence="1">
    <location>
        <begin position="7"/>
        <end position="208"/>
    </location>
</feature>
<organism evidence="2 3">
    <name type="scientific">Staurois parvus</name>
    <dbReference type="NCBI Taxonomy" id="386267"/>
    <lineage>
        <taxon>Eukaryota</taxon>
        <taxon>Metazoa</taxon>
        <taxon>Chordata</taxon>
        <taxon>Craniata</taxon>
        <taxon>Vertebrata</taxon>
        <taxon>Euteleostomi</taxon>
        <taxon>Amphibia</taxon>
        <taxon>Batrachia</taxon>
        <taxon>Anura</taxon>
        <taxon>Neobatrachia</taxon>
        <taxon>Ranoidea</taxon>
        <taxon>Ranidae</taxon>
        <taxon>Staurois</taxon>
    </lineage>
</organism>
<sequence length="220" mass="24856">MKISVLGASGQTGLYLVSQALEQGHEVKALVRDVNKITIQHENLKVVEANIFSQESLAEHFQGQDAVMSCLGFPYKMFSSISEYTDSMKAIVGAMRQTEVNRIVVMTSWYTDTSTAQNSSFFVRNFLIPLIKSVLTNMFEMEQYLEKECPDLNWTVVRPPGLQNVPVTDKEILTHEGYFVPDEKGYPCTNTVSRADVARFMLSTLNDETWSRKIVAMCCK</sequence>
<dbReference type="Proteomes" id="UP001162483">
    <property type="component" value="Unassembled WGS sequence"/>
</dbReference>
<dbReference type="EMBL" id="CATNWA010005505">
    <property type="protein sequence ID" value="CAI9550146.1"/>
    <property type="molecule type" value="Genomic_DNA"/>
</dbReference>
<proteinExistence type="predicted"/>
<keyword evidence="3" id="KW-1185">Reference proteome</keyword>
<dbReference type="Pfam" id="PF13460">
    <property type="entry name" value="NAD_binding_10"/>
    <property type="match status" value="1"/>
</dbReference>
<dbReference type="PANTHER" id="PTHR15020:SF50">
    <property type="entry name" value="UPF0659 PROTEIN YMR090W"/>
    <property type="match status" value="1"/>
</dbReference>
<comment type="caution">
    <text evidence="2">The sequence shown here is derived from an EMBL/GenBank/DDBJ whole genome shotgun (WGS) entry which is preliminary data.</text>
</comment>
<dbReference type="PANTHER" id="PTHR15020">
    <property type="entry name" value="FLAVIN REDUCTASE-RELATED"/>
    <property type="match status" value="1"/>
</dbReference>
<evidence type="ECO:0000313" key="2">
    <source>
        <dbReference type="EMBL" id="CAI9550146.1"/>
    </source>
</evidence>
<dbReference type="Gene3D" id="3.40.50.720">
    <property type="entry name" value="NAD(P)-binding Rossmann-like Domain"/>
    <property type="match status" value="1"/>
</dbReference>
<dbReference type="SUPFAM" id="SSF51735">
    <property type="entry name" value="NAD(P)-binding Rossmann-fold domains"/>
    <property type="match status" value="1"/>
</dbReference>
<dbReference type="InterPro" id="IPR036291">
    <property type="entry name" value="NAD(P)-bd_dom_sf"/>
</dbReference>
<dbReference type="CDD" id="cd05244">
    <property type="entry name" value="BVR-B_like_SDR_a"/>
    <property type="match status" value="1"/>
</dbReference>
<protein>
    <recommendedName>
        <fullName evidence="1">NAD(P)-binding domain-containing protein</fullName>
    </recommendedName>
</protein>
<dbReference type="InterPro" id="IPR016040">
    <property type="entry name" value="NAD(P)-bd_dom"/>
</dbReference>
<evidence type="ECO:0000313" key="3">
    <source>
        <dbReference type="Proteomes" id="UP001162483"/>
    </source>
</evidence>
<gene>
    <name evidence="2" type="ORF">SPARVUS_LOCUS3461957</name>
</gene>
<evidence type="ECO:0000259" key="1">
    <source>
        <dbReference type="Pfam" id="PF13460"/>
    </source>
</evidence>